<dbReference type="EMBL" id="HBIU01014993">
    <property type="protein sequence ID" value="CAE0628299.1"/>
    <property type="molecule type" value="Transcribed_RNA"/>
</dbReference>
<evidence type="ECO:0000256" key="5">
    <source>
        <dbReference type="ARBA" id="ARBA00022531"/>
    </source>
</evidence>
<evidence type="ECO:0000256" key="1">
    <source>
        <dbReference type="ARBA" id="ARBA00004022"/>
    </source>
</evidence>
<dbReference type="GO" id="GO:0016168">
    <property type="term" value="F:chlorophyll binding"/>
    <property type="evidence" value="ECO:0007669"/>
    <property type="project" value="UniProtKB-KW"/>
</dbReference>
<proteinExistence type="inferred from homology"/>
<feature type="transmembrane region" description="Helical" evidence="8">
    <location>
        <begin position="169"/>
        <end position="189"/>
    </location>
</feature>
<dbReference type="EMBL" id="HBIU01014992">
    <property type="protein sequence ID" value="CAE0628298.1"/>
    <property type="molecule type" value="Transcribed_RNA"/>
</dbReference>
<dbReference type="GO" id="GO:0009507">
    <property type="term" value="C:chloroplast"/>
    <property type="evidence" value="ECO:0007669"/>
    <property type="project" value="UniProtKB-SubCell"/>
</dbReference>
<keyword evidence="4" id="KW-0150">Chloroplast</keyword>
<accession>A0A6V1LJA2</accession>
<dbReference type="InterPro" id="IPR022796">
    <property type="entry name" value="Chloroa_b-bind"/>
</dbReference>
<dbReference type="InterPro" id="IPR001344">
    <property type="entry name" value="Chloro_AB-bd_pln"/>
</dbReference>
<keyword evidence="6" id="KW-0934">Plastid</keyword>
<sequence length="200" mass="22861">MIKIIPLSAVCVSLLLSSALAFMPKGDLKSTGGKYLVKSHLGENEDYVEPENILRKSYQLVVNDDNFKFVQEAEIKHARISMLAMTGIFVQELYQLDEAYFPSKNFLEAFITAPVLGIIQIFFFIRAIEIRTSNFQDRAPGDLGFDPLNLAQYDQEKNWRKTEMRLGRIAMLGFITAIMQQSMTPLPIIEQDFTWVKNLL</sequence>
<evidence type="ECO:0000256" key="9">
    <source>
        <dbReference type="SAM" id="SignalP"/>
    </source>
</evidence>
<reference evidence="11" key="1">
    <citation type="submission" date="2021-01" db="EMBL/GenBank/DDBJ databases">
        <authorList>
            <person name="Corre E."/>
            <person name="Pelletier E."/>
            <person name="Niang G."/>
            <person name="Scheremetjew M."/>
            <person name="Finn R."/>
            <person name="Kale V."/>
            <person name="Holt S."/>
            <person name="Cochrane G."/>
            <person name="Meng A."/>
            <person name="Brown T."/>
            <person name="Cohen L."/>
        </authorList>
    </citation>
    <scope>NUCLEOTIDE SEQUENCE</scope>
    <source>
        <strain evidence="11">CCMP3107</strain>
    </source>
</reference>
<evidence type="ECO:0000256" key="3">
    <source>
        <dbReference type="ARBA" id="ARBA00005933"/>
    </source>
</evidence>
<feature type="binding site" evidence="7">
    <location>
        <position position="163"/>
    </location>
    <ligand>
        <name>chlorophyll a</name>
        <dbReference type="ChEBI" id="CHEBI:58416"/>
        <label>1</label>
    </ligand>
</feature>
<feature type="binding site" evidence="7">
    <location>
        <position position="77"/>
    </location>
    <ligand>
        <name>chlorophyll a</name>
        <dbReference type="ChEBI" id="CHEBI:58416"/>
        <label>1</label>
    </ligand>
</feature>
<feature type="binding site" evidence="7">
    <location>
        <position position="168"/>
    </location>
    <ligand>
        <name>chlorophyll b</name>
        <dbReference type="ChEBI" id="CHEBI:61721"/>
        <label>4</label>
    </ligand>
</feature>
<keyword evidence="7" id="KW-0148">Chlorophyll</keyword>
<evidence type="ECO:0000256" key="2">
    <source>
        <dbReference type="ARBA" id="ARBA00004229"/>
    </source>
</evidence>
<evidence type="ECO:0000313" key="10">
    <source>
        <dbReference type="EMBL" id="CAE0628298.1"/>
    </source>
</evidence>
<organism evidence="11">
    <name type="scientific">Heterosigma akashiwo</name>
    <name type="common">Chromophytic alga</name>
    <name type="synonym">Heterosigma carterae</name>
    <dbReference type="NCBI Taxonomy" id="2829"/>
    <lineage>
        <taxon>Eukaryota</taxon>
        <taxon>Sar</taxon>
        <taxon>Stramenopiles</taxon>
        <taxon>Ochrophyta</taxon>
        <taxon>Raphidophyceae</taxon>
        <taxon>Chattonellales</taxon>
        <taxon>Chattonellaceae</taxon>
        <taxon>Heterosigma</taxon>
    </lineage>
</organism>
<evidence type="ECO:0000256" key="4">
    <source>
        <dbReference type="ARBA" id="ARBA00022528"/>
    </source>
</evidence>
<dbReference type="GO" id="GO:0009765">
    <property type="term" value="P:photosynthesis, light harvesting"/>
    <property type="evidence" value="ECO:0007669"/>
    <property type="project" value="InterPro"/>
</dbReference>
<dbReference type="Gene3D" id="1.10.3460.10">
    <property type="entry name" value="Chlorophyll a/b binding protein domain"/>
    <property type="match status" value="1"/>
</dbReference>
<keyword evidence="8" id="KW-0472">Membrane</keyword>
<keyword evidence="8" id="KW-1133">Transmembrane helix</keyword>
<name>A0A6V1LJA2_HETAK</name>
<feature type="binding site" evidence="7">
    <location>
        <position position="180"/>
    </location>
    <ligand>
        <name>chlorophyll a</name>
        <dbReference type="ChEBI" id="CHEBI:58416"/>
        <label>1</label>
    </ligand>
</feature>
<dbReference type="AlphaFoldDB" id="A0A6V1LJA2"/>
<feature type="transmembrane region" description="Helical" evidence="8">
    <location>
        <begin position="109"/>
        <end position="128"/>
    </location>
</feature>
<dbReference type="PANTHER" id="PTHR21649">
    <property type="entry name" value="CHLOROPHYLL A/B BINDING PROTEIN"/>
    <property type="match status" value="1"/>
</dbReference>
<feature type="binding site" description="axial binding residue" evidence="7">
    <location>
        <position position="79"/>
    </location>
    <ligand>
        <name>chlorophyll b</name>
        <dbReference type="ChEBI" id="CHEBI:61721"/>
        <label>1</label>
    </ligand>
    <ligandPart>
        <name>Mg</name>
        <dbReference type="ChEBI" id="CHEBI:25107"/>
    </ligandPart>
</feature>
<keyword evidence="9" id="KW-0732">Signal</keyword>
<dbReference type="GO" id="GO:0016020">
    <property type="term" value="C:membrane"/>
    <property type="evidence" value="ECO:0007669"/>
    <property type="project" value="InterPro"/>
</dbReference>
<dbReference type="Pfam" id="PF00504">
    <property type="entry name" value="Chloroa_b-bind"/>
    <property type="match status" value="1"/>
</dbReference>
<evidence type="ECO:0000256" key="8">
    <source>
        <dbReference type="SAM" id="Phobius"/>
    </source>
</evidence>
<dbReference type="SUPFAM" id="SSF103511">
    <property type="entry name" value="Chlorophyll a-b binding protein"/>
    <property type="match status" value="1"/>
</dbReference>
<keyword evidence="7" id="KW-0157">Chromophore</keyword>
<comment type="similarity">
    <text evidence="3">Belongs to the fucoxanthin chlorophyll protein family.</text>
</comment>
<comment type="function">
    <text evidence="1">The light-harvesting complex (LHC) functions as a light receptor, it captures and delivers excitation energy to photosystems with which it is closely associated. Energy is transferred from the carotenoid and chlorophyll C (or B) to chlorophyll A and the photosynthetic reaction centers where it is used to synthesize ATP and reducing power.</text>
</comment>
<gene>
    <name evidence="10" type="ORF">HAKA00212_LOCUS6980</name>
    <name evidence="11" type="ORF">HAKA00212_LOCUS6981</name>
</gene>
<comment type="subcellular location">
    <subcellularLocation>
        <location evidence="2">Plastid</location>
        <location evidence="2">Chloroplast</location>
    </subcellularLocation>
</comment>
<keyword evidence="5" id="KW-0602">Photosynthesis</keyword>
<feature type="signal peptide" evidence="9">
    <location>
        <begin position="1"/>
        <end position="21"/>
    </location>
</feature>
<evidence type="ECO:0000313" key="11">
    <source>
        <dbReference type="EMBL" id="CAE0628299.1"/>
    </source>
</evidence>
<protein>
    <submittedName>
        <fullName evidence="11">Uncharacterized protein</fullName>
    </submittedName>
</protein>
<feature type="chain" id="PRO_5036192523" evidence="9">
    <location>
        <begin position="22"/>
        <end position="200"/>
    </location>
</feature>
<evidence type="ECO:0000256" key="6">
    <source>
        <dbReference type="ARBA" id="ARBA00022640"/>
    </source>
</evidence>
<evidence type="ECO:0000256" key="7">
    <source>
        <dbReference type="PIRSR" id="PIRSR601344-1"/>
    </source>
</evidence>
<keyword evidence="8" id="KW-0812">Transmembrane</keyword>
<feature type="binding site" evidence="7">
    <location>
        <position position="74"/>
    </location>
    <ligand>
        <name>chlorophyll a</name>
        <dbReference type="ChEBI" id="CHEBI:58416"/>
        <label>1</label>
    </ligand>
</feature>